<dbReference type="RefSeq" id="WP_148772497.1">
    <property type="nucleotide sequence ID" value="NZ_VSSS01000021.1"/>
</dbReference>
<name>A0A5D3KTL3_9BRAD</name>
<dbReference type="InterPro" id="IPR011008">
    <property type="entry name" value="Dimeric_a/b-barrel"/>
</dbReference>
<gene>
    <name evidence="1" type="ORF">FXB40_12485</name>
</gene>
<dbReference type="EMBL" id="VSSS01000021">
    <property type="protein sequence ID" value="TYL96135.1"/>
    <property type="molecule type" value="Genomic_DNA"/>
</dbReference>
<proteinExistence type="predicted"/>
<reference evidence="1 2" key="1">
    <citation type="submission" date="2019-08" db="EMBL/GenBank/DDBJ databases">
        <title>Bradyrhizobium hipponensis sp. nov., a rhizobium isolated from a Lupinus angustifolius root nodule in Tunisia.</title>
        <authorList>
            <person name="Off K."/>
            <person name="Rejili M."/>
            <person name="Mars M."/>
            <person name="Brachmann A."/>
            <person name="Marin M."/>
        </authorList>
    </citation>
    <scope>NUCLEOTIDE SEQUENCE [LARGE SCALE GENOMIC DNA]</scope>
    <source>
        <strain evidence="1 2">CTAW71</strain>
    </source>
</reference>
<evidence type="ECO:0000313" key="1">
    <source>
        <dbReference type="EMBL" id="TYL96135.1"/>
    </source>
</evidence>
<dbReference type="Proteomes" id="UP000324758">
    <property type="component" value="Unassembled WGS sequence"/>
</dbReference>
<dbReference type="SUPFAM" id="SSF54909">
    <property type="entry name" value="Dimeric alpha+beta barrel"/>
    <property type="match status" value="1"/>
</dbReference>
<evidence type="ECO:0000313" key="2">
    <source>
        <dbReference type="Proteomes" id="UP000324758"/>
    </source>
</evidence>
<dbReference type="Gene3D" id="3.30.70.100">
    <property type="match status" value="1"/>
</dbReference>
<sequence length="89" mass="9824">MTTMFVRHTVSDYKIWRKAYDDFAPVQKAKGVTAEAVYRAVENPNDITVTHEFATIEAAQAFAESAELKIAMQNAGVAGAPTIWFTNKA</sequence>
<dbReference type="OrthoDB" id="5738530at2"/>
<comment type="caution">
    <text evidence="1">The sequence shown here is derived from an EMBL/GenBank/DDBJ whole genome shotgun (WGS) entry which is preliminary data.</text>
</comment>
<organism evidence="1 2">
    <name type="scientific">Bradyrhizobium rifense</name>
    <dbReference type="NCBI Taxonomy" id="515499"/>
    <lineage>
        <taxon>Bacteria</taxon>
        <taxon>Pseudomonadati</taxon>
        <taxon>Pseudomonadota</taxon>
        <taxon>Alphaproteobacteria</taxon>
        <taxon>Hyphomicrobiales</taxon>
        <taxon>Nitrobacteraceae</taxon>
        <taxon>Bradyrhizobium</taxon>
    </lineage>
</organism>
<keyword evidence="2" id="KW-1185">Reference proteome</keyword>
<protein>
    <submittedName>
        <fullName evidence="1">Cyclase</fullName>
    </submittedName>
</protein>
<accession>A0A5D3KTL3</accession>
<dbReference type="AlphaFoldDB" id="A0A5D3KTL3"/>